<dbReference type="EMBL" id="WJBD01000013">
    <property type="protein sequence ID" value="MBC3888946.1"/>
    <property type="molecule type" value="Genomic_DNA"/>
</dbReference>
<comment type="caution">
    <text evidence="4">The sequence shown here is derived from an EMBL/GenBank/DDBJ whole genome shotgun (WGS) entry which is preliminary data.</text>
</comment>
<dbReference type="Proteomes" id="UP000616595">
    <property type="component" value="Unassembled WGS sequence"/>
</dbReference>
<dbReference type="RefSeq" id="WP_148567214.1">
    <property type="nucleotide sequence ID" value="NZ_RXYA01000008.1"/>
</dbReference>
<reference evidence="4" key="2">
    <citation type="submission" date="2020-10" db="EMBL/GenBank/DDBJ databases">
        <title>Comparative genomics of the Acetobacterium genus.</title>
        <authorList>
            <person name="Marshall C."/>
            <person name="May H."/>
            <person name="Norman S."/>
        </authorList>
    </citation>
    <scope>NUCLEOTIDE SEQUENCE</scope>
    <source>
        <strain evidence="4">DER-2019</strain>
    </source>
</reference>
<keyword evidence="1" id="KW-0472">Membrane</keyword>
<protein>
    <recommendedName>
        <fullName evidence="6">Flp pilus-assembly TadG-like N-terminal domain-containing protein</fullName>
    </recommendedName>
</protein>
<accession>A0A923HVC1</accession>
<dbReference type="AlphaFoldDB" id="A0A923HVC1"/>
<feature type="domain" description="DUF7305" evidence="3">
    <location>
        <begin position="238"/>
        <end position="366"/>
    </location>
</feature>
<keyword evidence="5" id="KW-1185">Reference proteome</keyword>
<evidence type="ECO:0000313" key="5">
    <source>
        <dbReference type="Proteomes" id="UP000616595"/>
    </source>
</evidence>
<evidence type="ECO:0000313" key="4">
    <source>
        <dbReference type="EMBL" id="MBC3888946.1"/>
    </source>
</evidence>
<evidence type="ECO:0008006" key="6">
    <source>
        <dbReference type="Google" id="ProtNLM"/>
    </source>
</evidence>
<feature type="transmembrane region" description="Helical" evidence="1">
    <location>
        <begin position="25"/>
        <end position="44"/>
    </location>
</feature>
<dbReference type="InterPro" id="IPR028087">
    <property type="entry name" value="Tad_N"/>
</dbReference>
<evidence type="ECO:0000259" key="2">
    <source>
        <dbReference type="Pfam" id="PF13400"/>
    </source>
</evidence>
<keyword evidence="1" id="KW-0812">Transmembrane</keyword>
<organism evidence="4 5">
    <name type="scientific">Acetobacterium paludosum</name>
    <dbReference type="NCBI Taxonomy" id="52693"/>
    <lineage>
        <taxon>Bacteria</taxon>
        <taxon>Bacillati</taxon>
        <taxon>Bacillota</taxon>
        <taxon>Clostridia</taxon>
        <taxon>Eubacteriales</taxon>
        <taxon>Eubacteriaceae</taxon>
        <taxon>Acetobacterium</taxon>
    </lineage>
</organism>
<keyword evidence="1" id="KW-1133">Transmembrane helix</keyword>
<dbReference type="Pfam" id="PF23981">
    <property type="entry name" value="DUF7305"/>
    <property type="match status" value="1"/>
</dbReference>
<dbReference type="InterPro" id="IPR055729">
    <property type="entry name" value="DUF7305"/>
</dbReference>
<evidence type="ECO:0000256" key="1">
    <source>
        <dbReference type="SAM" id="Phobius"/>
    </source>
</evidence>
<gene>
    <name evidence="4" type="ORF">GH810_11540</name>
</gene>
<reference evidence="4" key="1">
    <citation type="submission" date="2019-10" db="EMBL/GenBank/DDBJ databases">
        <authorList>
            <person name="Ross D.E."/>
            <person name="Gulliver D."/>
        </authorList>
    </citation>
    <scope>NUCLEOTIDE SEQUENCE</scope>
    <source>
        <strain evidence="4">DER-2019</strain>
    </source>
</reference>
<dbReference type="OrthoDB" id="5447051at2"/>
<name>A0A923HVC1_9FIRM</name>
<proteinExistence type="predicted"/>
<feature type="domain" description="Putative Flp pilus-assembly TadG-like N-terminal" evidence="2">
    <location>
        <begin position="23"/>
        <end position="69"/>
    </location>
</feature>
<dbReference type="Pfam" id="PF13400">
    <property type="entry name" value="Tad"/>
    <property type="match status" value="1"/>
</dbReference>
<evidence type="ECO:0000259" key="3">
    <source>
        <dbReference type="Pfam" id="PF23981"/>
    </source>
</evidence>
<sequence length="388" mass="40405">MRTVVRNLKQIAIIKQFKNNESGNVIIIVALLMVVILGFAALVLDLGMVSFTQTKLQNAADAAALAGAQKLPTANTAKATASSYASKNGVLSTEVTATSPYNGNSNRIEVVCKKTVVYSFARVLGLTQTEVSARAVAEKSGSGLGAAFDYAIFSGNKYPDPLSFSVKLQNVLTMSGLTNSVNGNIHGNFNVDANTSTIIHNGEGVGTVVGNNIANKLPGSAYIPMPDYSSVLPTIKAQAIAAGQYYAGNFSSANASSINLNQPVYIEGSADLSGISFSGEGSIYAKGKIKITGTGGSYATESKLCIYSGYTSTIKSDAAIDFSGSAHDFKGILYAPNGSILVTGSNYTFNGSIVGRVVDISGSNKTFQSADVASSFPYFAPILFKLTE</sequence>